<gene>
    <name evidence="10" type="primary">epsG</name>
    <name evidence="10" type="ORF">ACFQO0_10930</name>
</gene>
<keyword evidence="7" id="KW-0829">Tyrosine-protein kinase</keyword>
<comment type="catalytic activity">
    <reaction evidence="8">
        <text>L-tyrosyl-[protein] + ATP = O-phospho-L-tyrosyl-[protein] + ADP + H(+)</text>
        <dbReference type="Rhea" id="RHEA:10596"/>
        <dbReference type="Rhea" id="RHEA-COMP:10136"/>
        <dbReference type="Rhea" id="RHEA-COMP:20101"/>
        <dbReference type="ChEBI" id="CHEBI:15378"/>
        <dbReference type="ChEBI" id="CHEBI:30616"/>
        <dbReference type="ChEBI" id="CHEBI:46858"/>
        <dbReference type="ChEBI" id="CHEBI:61978"/>
        <dbReference type="ChEBI" id="CHEBI:456216"/>
        <dbReference type="EC" id="2.7.10.2"/>
    </reaction>
</comment>
<dbReference type="GO" id="GO:0016301">
    <property type="term" value="F:kinase activity"/>
    <property type="evidence" value="ECO:0007669"/>
    <property type="project" value="UniProtKB-KW"/>
</dbReference>
<evidence type="ECO:0000313" key="10">
    <source>
        <dbReference type="EMBL" id="MFC7298947.1"/>
    </source>
</evidence>
<dbReference type="CDD" id="cd05387">
    <property type="entry name" value="BY-kinase"/>
    <property type="match status" value="1"/>
</dbReference>
<keyword evidence="5 10" id="KW-0418">Kinase</keyword>
<reference evidence="11" key="1">
    <citation type="journal article" date="2019" name="Int. J. Syst. Evol. Microbiol.">
        <title>The Global Catalogue of Microorganisms (GCM) 10K type strain sequencing project: providing services to taxonomists for standard genome sequencing and annotation.</title>
        <authorList>
            <consortium name="The Broad Institute Genomics Platform"/>
            <consortium name="The Broad Institute Genome Sequencing Center for Infectious Disease"/>
            <person name="Wu L."/>
            <person name="Ma J."/>
        </authorList>
    </citation>
    <scope>NUCLEOTIDE SEQUENCE [LARGE SCALE GENOMIC DNA]</scope>
    <source>
        <strain evidence="11">CCUG 36956</strain>
    </source>
</reference>
<evidence type="ECO:0000256" key="7">
    <source>
        <dbReference type="ARBA" id="ARBA00023137"/>
    </source>
</evidence>
<dbReference type="InterPro" id="IPR005702">
    <property type="entry name" value="Wzc-like_C"/>
</dbReference>
<dbReference type="InterPro" id="IPR037257">
    <property type="entry name" value="T2SS_E_N_sf"/>
</dbReference>
<accession>A0ABW2J6P9</accession>
<dbReference type="InterPro" id="IPR017479">
    <property type="entry name" value="Tyr_kinase_chain_length_EpsG"/>
</dbReference>
<dbReference type="NCBIfam" id="TIGR03029">
    <property type="entry name" value="EpsG"/>
    <property type="match status" value="1"/>
</dbReference>
<dbReference type="InterPro" id="IPR025669">
    <property type="entry name" value="AAA_dom"/>
</dbReference>
<evidence type="ECO:0000256" key="3">
    <source>
        <dbReference type="ARBA" id="ARBA00022679"/>
    </source>
</evidence>
<keyword evidence="6" id="KW-0067">ATP-binding</keyword>
<evidence type="ECO:0000259" key="9">
    <source>
        <dbReference type="Pfam" id="PF13614"/>
    </source>
</evidence>
<keyword evidence="4" id="KW-0547">Nucleotide-binding</keyword>
<evidence type="ECO:0000313" key="11">
    <source>
        <dbReference type="Proteomes" id="UP001596379"/>
    </source>
</evidence>
<name>A0ABW2J6P9_9BURK</name>
<dbReference type="InterPro" id="IPR050445">
    <property type="entry name" value="Bact_polysacc_biosynth/exp"/>
</dbReference>
<evidence type="ECO:0000256" key="5">
    <source>
        <dbReference type="ARBA" id="ARBA00022777"/>
    </source>
</evidence>
<organism evidence="10 11">
    <name type="scientific">Herminiimonas aquatilis</name>
    <dbReference type="NCBI Taxonomy" id="345342"/>
    <lineage>
        <taxon>Bacteria</taxon>
        <taxon>Pseudomonadati</taxon>
        <taxon>Pseudomonadota</taxon>
        <taxon>Betaproteobacteria</taxon>
        <taxon>Burkholderiales</taxon>
        <taxon>Oxalobacteraceae</taxon>
        <taxon>Herminiimonas</taxon>
    </lineage>
</organism>
<keyword evidence="11" id="KW-1185">Reference proteome</keyword>
<dbReference type="PANTHER" id="PTHR32309:SF13">
    <property type="entry name" value="FERRIC ENTEROBACTIN TRANSPORT PROTEIN FEPE"/>
    <property type="match status" value="1"/>
</dbReference>
<comment type="caution">
    <text evidence="10">The sequence shown here is derived from an EMBL/GenBank/DDBJ whole genome shotgun (WGS) entry which is preliminary data.</text>
</comment>
<evidence type="ECO:0000256" key="2">
    <source>
        <dbReference type="ARBA" id="ARBA00011903"/>
    </source>
</evidence>
<dbReference type="NCBIfam" id="TIGR01007">
    <property type="entry name" value="eps_fam"/>
    <property type="match status" value="1"/>
</dbReference>
<dbReference type="PANTHER" id="PTHR32309">
    <property type="entry name" value="TYROSINE-PROTEIN KINASE"/>
    <property type="match status" value="1"/>
</dbReference>
<comment type="similarity">
    <text evidence="1">Belongs to the CpsD/CapB family.</text>
</comment>
<dbReference type="SUPFAM" id="SSF160246">
    <property type="entry name" value="EspE N-terminal domain-like"/>
    <property type="match status" value="1"/>
</dbReference>
<dbReference type="InterPro" id="IPR027417">
    <property type="entry name" value="P-loop_NTPase"/>
</dbReference>
<feature type="domain" description="AAA" evidence="9">
    <location>
        <begin position="131"/>
        <end position="266"/>
    </location>
</feature>
<dbReference type="RefSeq" id="WP_382234534.1">
    <property type="nucleotide sequence ID" value="NZ_JBHTCC010000002.1"/>
</dbReference>
<dbReference type="EC" id="2.7.10.2" evidence="2"/>
<dbReference type="EMBL" id="JBHTCC010000002">
    <property type="protein sequence ID" value="MFC7298947.1"/>
    <property type="molecule type" value="Genomic_DNA"/>
</dbReference>
<dbReference type="SUPFAM" id="SSF52540">
    <property type="entry name" value="P-loop containing nucleoside triphosphate hydrolases"/>
    <property type="match status" value="1"/>
</dbReference>
<proteinExistence type="inferred from homology"/>
<keyword evidence="3" id="KW-0808">Transferase</keyword>
<protein>
    <recommendedName>
        <fullName evidence="2">non-specific protein-tyrosine kinase</fullName>
        <ecNumber evidence="2">2.7.10.2</ecNumber>
    </recommendedName>
</protein>
<dbReference type="Gene3D" id="3.40.50.300">
    <property type="entry name" value="P-loop containing nucleotide triphosphate hydrolases"/>
    <property type="match status" value="1"/>
</dbReference>
<evidence type="ECO:0000256" key="8">
    <source>
        <dbReference type="ARBA" id="ARBA00051245"/>
    </source>
</evidence>
<evidence type="ECO:0000256" key="4">
    <source>
        <dbReference type="ARBA" id="ARBA00022741"/>
    </source>
</evidence>
<dbReference type="Proteomes" id="UP001596379">
    <property type="component" value="Unassembled WGS sequence"/>
</dbReference>
<evidence type="ECO:0000256" key="6">
    <source>
        <dbReference type="ARBA" id="ARBA00022840"/>
    </source>
</evidence>
<sequence length="299" mass="32514">MIKTPHQLQDAAKMQHSQAPRLTTNQIGSILIDSGRLTADEAQRILQEQHVGRQRFGDAGIALGLLTPADIDFALSNQFSYPYLIRGQSNVSEEVIAAYDPFSKQVEALRALRSQLVMRWFGSSEQRSAMAITSAERGDGRSFIAANLAVLFSQLGQRTLLIDADMRNPSQHRLFGIENRSGLSSILSGRSGVADIHRIPSLVDLSILPSGATPPNPQELLGRSAFTNMLREFRDEFDVILIDTPPDYDYADSQTAAARAGSALVVARKDISHAGAIGNLVDSMKHAGVMVVGAVLNEY</sequence>
<dbReference type="Pfam" id="PF13614">
    <property type="entry name" value="AAA_31"/>
    <property type="match status" value="1"/>
</dbReference>
<evidence type="ECO:0000256" key="1">
    <source>
        <dbReference type="ARBA" id="ARBA00007316"/>
    </source>
</evidence>